<dbReference type="PATRIC" id="fig|1268072.3.peg.2099"/>
<dbReference type="HOGENOM" id="CLU_020336_39_1_9"/>
<dbReference type="AlphaFoldDB" id="X4ZZ43"/>
<proteinExistence type="predicted"/>
<protein>
    <submittedName>
        <fullName evidence="1">Putative alpha/beta hydrolase</fullName>
    </submittedName>
</protein>
<dbReference type="EMBL" id="CP004078">
    <property type="protein sequence ID" value="AHV96934.1"/>
    <property type="molecule type" value="Genomic_DNA"/>
</dbReference>
<name>X4ZZ43_9BACL</name>
<gene>
    <name evidence="1" type="ORF">PSAB_10020</name>
</gene>
<reference evidence="1 2" key="1">
    <citation type="journal article" date="2014" name="PLoS Genet.">
        <title>Comparative Genomic Analysis of N2-Fixing and Non-N2-Fixing Paenibacillus spp.: Organization, Evolution and Expression of the Nitrogen Fixation Genes.</title>
        <authorList>
            <person name="Xie J.B."/>
            <person name="Du Z."/>
            <person name="Bai L."/>
            <person name="Tian C."/>
            <person name="Zhang Y."/>
            <person name="Xie J.Y."/>
            <person name="Wang T."/>
            <person name="Liu X."/>
            <person name="Chen X."/>
            <person name="Cheng Q."/>
            <person name="Chen S."/>
            <person name="Li J."/>
        </authorList>
    </citation>
    <scope>NUCLEOTIDE SEQUENCE [LARGE SCALE GENOMIC DNA]</scope>
    <source>
        <strain evidence="1 2">T27</strain>
    </source>
</reference>
<dbReference type="STRING" id="1268072.PSAB_10020"/>
<accession>X4ZZ43</accession>
<evidence type="ECO:0000313" key="1">
    <source>
        <dbReference type="EMBL" id="AHV96934.1"/>
    </source>
</evidence>
<organism evidence="1 2">
    <name type="scientific">Paenibacillus sabinae T27</name>
    <dbReference type="NCBI Taxonomy" id="1268072"/>
    <lineage>
        <taxon>Bacteria</taxon>
        <taxon>Bacillati</taxon>
        <taxon>Bacillota</taxon>
        <taxon>Bacilli</taxon>
        <taxon>Bacillales</taxon>
        <taxon>Paenibacillaceae</taxon>
        <taxon>Paenibacillus</taxon>
    </lineage>
</organism>
<dbReference type="InterPro" id="IPR029058">
    <property type="entry name" value="AB_hydrolase_fold"/>
</dbReference>
<dbReference type="RefSeq" id="WP_051529753.1">
    <property type="nucleotide sequence ID" value="NZ_CP004078.1"/>
</dbReference>
<keyword evidence="1" id="KW-0378">Hydrolase</keyword>
<dbReference type="KEGG" id="psab:PSAB_10020"/>
<dbReference type="Proteomes" id="UP000019772">
    <property type="component" value="Chromosome"/>
</dbReference>
<keyword evidence="2" id="KW-1185">Reference proteome</keyword>
<dbReference type="GO" id="GO:0016787">
    <property type="term" value="F:hydrolase activity"/>
    <property type="evidence" value="ECO:0007669"/>
    <property type="project" value="UniProtKB-KW"/>
</dbReference>
<evidence type="ECO:0000313" key="2">
    <source>
        <dbReference type="Proteomes" id="UP000019772"/>
    </source>
</evidence>
<sequence length="216" mass="23919">MQKEFVRSQFSFIMESVELDIAAINRDGELSPIVFLHGFGSMKDDYADIVRYSAFAGHPFLAYDAPGCGESHCSDLSQISIPFLVETALAVLEIVFSADKSSTIQRLMPSGSWMTSLSEPVIRQPILAPYMHPTCAIKFGPTRYEGSSSPWSELSDYGDLINKFLGLPCPKMFMYGEEFPIKKKGMVLATYVSATLAGGLLGRVLCGFITEHFNWE</sequence>
<dbReference type="SUPFAM" id="SSF53474">
    <property type="entry name" value="alpha/beta-Hydrolases"/>
    <property type="match status" value="1"/>
</dbReference>
<dbReference type="eggNOG" id="COG0596">
    <property type="taxonomic scope" value="Bacteria"/>
</dbReference>
<dbReference type="Gene3D" id="3.40.50.1820">
    <property type="entry name" value="alpha/beta hydrolase"/>
    <property type="match status" value="1"/>
</dbReference>